<dbReference type="AlphaFoldDB" id="A0A380NKB2"/>
<evidence type="ECO:0000256" key="6">
    <source>
        <dbReference type="PIRNR" id="PIRNR002854"/>
    </source>
</evidence>
<evidence type="ECO:0000256" key="5">
    <source>
        <dbReference type="ARBA" id="ARBA00023288"/>
    </source>
</evidence>
<evidence type="ECO:0000256" key="3">
    <source>
        <dbReference type="ARBA" id="ARBA00023136"/>
    </source>
</evidence>
<dbReference type="Proteomes" id="UP000255367">
    <property type="component" value="Unassembled WGS sequence"/>
</dbReference>
<dbReference type="NCBIfam" id="TIGR00363">
    <property type="entry name" value="MetQ/NlpA family lipoprotein"/>
    <property type="match status" value="1"/>
</dbReference>
<sequence length="271" mass="29164">MKKLAFLLAAIATLALVLVGCGSDTKESAAEASQEFSIGVTAGPHAEVMDFVAKEAEKQGFKIKVVEFNDYIQPNIALEQKELSANSYQHQPFLDNMVQERGLHLVSVGKTILLPMGLYSNQYKDLGTVPNGASVAIPNDPTNGGRALLLLQQAGLLKLKDGGSPKSTVADIVENPKNLQIKELEAAQIARSLNDVDIACVNTNYALSAGLNPLKDAVVVESKESPYANVVAVREDDQNSEALKKFLAIYQSEATKKFIEDTFKGSIIPAF</sequence>
<dbReference type="InterPro" id="IPR004872">
    <property type="entry name" value="Lipoprotein_NlpA"/>
</dbReference>
<dbReference type="PROSITE" id="PS51257">
    <property type="entry name" value="PROKAR_LIPOPROTEIN"/>
    <property type="match status" value="1"/>
</dbReference>
<dbReference type="SUPFAM" id="SSF53850">
    <property type="entry name" value="Periplasmic binding protein-like II"/>
    <property type="match status" value="1"/>
</dbReference>
<dbReference type="Gene3D" id="3.40.190.10">
    <property type="entry name" value="Periplasmic binding protein-like II"/>
    <property type="match status" value="2"/>
</dbReference>
<reference evidence="9 10" key="1">
    <citation type="submission" date="2018-06" db="EMBL/GenBank/DDBJ databases">
        <authorList>
            <consortium name="Pathogen Informatics"/>
            <person name="Doyle S."/>
        </authorList>
    </citation>
    <scope>NUCLEOTIDE SEQUENCE [LARGE SCALE GENOMIC DNA]</scope>
    <source>
        <strain evidence="9 10">NCTC12020</strain>
    </source>
</reference>
<dbReference type="GO" id="GO:0016020">
    <property type="term" value="C:membrane"/>
    <property type="evidence" value="ECO:0007669"/>
    <property type="project" value="UniProtKB-SubCell"/>
</dbReference>
<dbReference type="PIRSF" id="PIRSF002854">
    <property type="entry name" value="MetQ"/>
    <property type="match status" value="1"/>
</dbReference>
<dbReference type="PANTHER" id="PTHR30429">
    <property type="entry name" value="D-METHIONINE-BINDING LIPOPROTEIN METQ"/>
    <property type="match status" value="1"/>
</dbReference>
<feature type="signal peptide" evidence="8">
    <location>
        <begin position="1"/>
        <end position="22"/>
    </location>
</feature>
<evidence type="ECO:0000256" key="2">
    <source>
        <dbReference type="ARBA" id="ARBA00022729"/>
    </source>
</evidence>
<evidence type="ECO:0000313" key="10">
    <source>
        <dbReference type="Proteomes" id="UP000255367"/>
    </source>
</evidence>
<comment type="subcellular location">
    <subcellularLocation>
        <location evidence="1">Membrane</location>
        <topology evidence="1">Lipid-anchor</topology>
    </subcellularLocation>
</comment>
<evidence type="ECO:0000256" key="1">
    <source>
        <dbReference type="ARBA" id="ARBA00004635"/>
    </source>
</evidence>
<keyword evidence="5 6" id="KW-0449">Lipoprotein</keyword>
<evidence type="ECO:0000313" key="9">
    <source>
        <dbReference type="EMBL" id="SUP43020.1"/>
    </source>
</evidence>
<organism evidence="9 10">
    <name type="scientific">Veillonella criceti</name>
    <dbReference type="NCBI Taxonomy" id="103891"/>
    <lineage>
        <taxon>Bacteria</taxon>
        <taxon>Bacillati</taxon>
        <taxon>Bacillota</taxon>
        <taxon>Negativicutes</taxon>
        <taxon>Veillonellales</taxon>
        <taxon>Veillonellaceae</taxon>
        <taxon>Veillonella</taxon>
    </lineage>
</organism>
<dbReference type="OrthoDB" id="9812878at2"/>
<dbReference type="Pfam" id="PF03180">
    <property type="entry name" value="Lipoprotein_9"/>
    <property type="match status" value="1"/>
</dbReference>
<dbReference type="EMBL" id="UHIO01000001">
    <property type="protein sequence ID" value="SUP43020.1"/>
    <property type="molecule type" value="Genomic_DNA"/>
</dbReference>
<comment type="similarity">
    <text evidence="6">Belongs to the nlpA lipoprotein family.</text>
</comment>
<evidence type="ECO:0000256" key="8">
    <source>
        <dbReference type="SAM" id="SignalP"/>
    </source>
</evidence>
<keyword evidence="2 8" id="KW-0732">Signal</keyword>
<accession>A0A380NKB2</accession>
<name>A0A380NKB2_9FIRM</name>
<gene>
    <name evidence="9" type="primary">metQ_2</name>
    <name evidence="9" type="ORF">NCTC12020_01028</name>
</gene>
<proteinExistence type="inferred from homology"/>
<dbReference type="PANTHER" id="PTHR30429:SF1">
    <property type="entry name" value="D-METHIONINE-BINDING LIPOPROTEIN METQ-RELATED"/>
    <property type="match status" value="1"/>
</dbReference>
<feature type="lipid moiety-binding region" description="S-diacylglycerol cysteine" evidence="7">
    <location>
        <position position="21"/>
    </location>
</feature>
<evidence type="ECO:0000256" key="4">
    <source>
        <dbReference type="ARBA" id="ARBA00023139"/>
    </source>
</evidence>
<dbReference type="RefSeq" id="WP_115310217.1">
    <property type="nucleotide sequence ID" value="NZ_UHIO01000001.1"/>
</dbReference>
<feature type="chain" id="PRO_5039004828" description="Lipoprotein" evidence="8">
    <location>
        <begin position="23"/>
        <end position="271"/>
    </location>
</feature>
<protein>
    <recommendedName>
        <fullName evidence="6">Lipoprotein</fullName>
    </recommendedName>
</protein>
<keyword evidence="3" id="KW-0472">Membrane</keyword>
<evidence type="ECO:0000256" key="7">
    <source>
        <dbReference type="PIRSR" id="PIRSR002854-1"/>
    </source>
</evidence>
<keyword evidence="4" id="KW-0564">Palmitate</keyword>
<keyword evidence="10" id="KW-1185">Reference proteome</keyword>